<reference evidence="5 6" key="1">
    <citation type="submission" date="2010-12" db="EMBL/GenBank/DDBJ databases">
        <title>Complete sequence of Bacillus cellulosilyticus DSM 2522.</title>
        <authorList>
            <consortium name="US DOE Joint Genome Institute"/>
            <person name="Lucas S."/>
            <person name="Copeland A."/>
            <person name="Lapidus A."/>
            <person name="Cheng J.-F."/>
            <person name="Bruce D."/>
            <person name="Goodwin L."/>
            <person name="Pitluck S."/>
            <person name="Chertkov O."/>
            <person name="Detter J.C."/>
            <person name="Han C."/>
            <person name="Tapia R."/>
            <person name="Land M."/>
            <person name="Hauser L."/>
            <person name="Jeffries C."/>
            <person name="Kyrpides N."/>
            <person name="Ivanova N."/>
            <person name="Mikhailova N."/>
            <person name="Brumm P."/>
            <person name="Mead D."/>
            <person name="Woyke T."/>
        </authorList>
    </citation>
    <scope>NUCLEOTIDE SEQUENCE [LARGE SCALE GENOMIC DNA]</scope>
    <source>
        <strain evidence="6">ATCC 21833 / DSM 2522 / FERM P-1141 / JCM 9156 / N-4</strain>
    </source>
</reference>
<dbReference type="HOGENOM" id="CLU_020207_1_0_9"/>
<dbReference type="AlphaFoldDB" id="E6TY74"/>
<dbReference type="GO" id="GO:0005524">
    <property type="term" value="F:ATP binding"/>
    <property type="evidence" value="ECO:0007669"/>
    <property type="project" value="UniProtKB-KW"/>
</dbReference>
<keyword evidence="1" id="KW-0547">Nucleotide-binding</keyword>
<name>E6TY74_EVAC2</name>
<dbReference type="InterPro" id="IPR010016">
    <property type="entry name" value="PxpB"/>
</dbReference>
<dbReference type="KEGG" id="bco:Bcell_4166"/>
<dbReference type="InterPro" id="IPR029000">
    <property type="entry name" value="Cyclophilin-like_dom_sf"/>
</dbReference>
<dbReference type="InterPro" id="IPR003833">
    <property type="entry name" value="CT_C_D"/>
</dbReference>
<gene>
    <name evidence="5" type="ordered locus">Bcell_4166</name>
</gene>
<feature type="domain" description="Carboxyltransferase" evidence="4">
    <location>
        <begin position="4"/>
        <end position="205"/>
    </location>
</feature>
<dbReference type="Pfam" id="PF02682">
    <property type="entry name" value="CT_C_D"/>
    <property type="match status" value="1"/>
</dbReference>
<dbReference type="SUPFAM" id="SSF50891">
    <property type="entry name" value="Cyclophilin-like"/>
    <property type="match status" value="1"/>
</dbReference>
<dbReference type="SUPFAM" id="SSF160467">
    <property type="entry name" value="PH0987 N-terminal domain-like"/>
    <property type="match status" value="1"/>
</dbReference>
<dbReference type="NCBIfam" id="TIGR00370">
    <property type="entry name" value="5-oxoprolinase subunit PxpB"/>
    <property type="match status" value="1"/>
</dbReference>
<dbReference type="Gene3D" id="3.30.1360.40">
    <property type="match status" value="1"/>
</dbReference>
<dbReference type="RefSeq" id="WP_013490719.1">
    <property type="nucleotide sequence ID" value="NC_014829.1"/>
</dbReference>
<evidence type="ECO:0000256" key="2">
    <source>
        <dbReference type="ARBA" id="ARBA00022801"/>
    </source>
</evidence>
<organism evidence="5 6">
    <name type="scientific">Evansella cellulosilytica (strain ATCC 21833 / DSM 2522 / FERM P-1141 / JCM 9156 / N-4)</name>
    <name type="common">Bacillus cellulosilyticus</name>
    <dbReference type="NCBI Taxonomy" id="649639"/>
    <lineage>
        <taxon>Bacteria</taxon>
        <taxon>Bacillati</taxon>
        <taxon>Bacillota</taxon>
        <taxon>Bacilli</taxon>
        <taxon>Bacillales</taxon>
        <taxon>Bacillaceae</taxon>
        <taxon>Evansella</taxon>
    </lineage>
</organism>
<protein>
    <submittedName>
        <fullName evidence="5">Allophanate hydrolase subunit 1</fullName>
    </submittedName>
</protein>
<keyword evidence="6" id="KW-1185">Reference proteome</keyword>
<proteinExistence type="predicted"/>
<keyword evidence="2 5" id="KW-0378">Hydrolase</keyword>
<dbReference type="Proteomes" id="UP000001401">
    <property type="component" value="Chromosome"/>
</dbReference>
<evidence type="ECO:0000256" key="1">
    <source>
        <dbReference type="ARBA" id="ARBA00022741"/>
    </source>
</evidence>
<dbReference type="GO" id="GO:0016787">
    <property type="term" value="F:hydrolase activity"/>
    <property type="evidence" value="ECO:0007669"/>
    <property type="project" value="UniProtKB-KW"/>
</dbReference>
<sequence length="245" mass="27441">MFSYDVMPLGDKAIRVEIGKTISPEINSRVHRLASAFSTLKMKGVIELVPAYTTLTIYYNPLMISYLHLIDEIENQMNTLKSPAYLERKKVIIPVCYGGEKGPDLDYVANYHAITCEKVIEMHTKRNYLTYMVGFLPGFPYLGGMNKQLATPRKTKPRRSVAAGSVGIAGEQTGIYPIQSPGGWQIIGRTPVSLFNPTIKDPTLVKAGDYLVFKAVSETEYDTIKKAWEKGEYSPAILHERVDDL</sequence>
<dbReference type="eggNOG" id="COG2049">
    <property type="taxonomic scope" value="Bacteria"/>
</dbReference>
<dbReference type="SMART" id="SM00796">
    <property type="entry name" value="AHS1"/>
    <property type="match status" value="1"/>
</dbReference>
<dbReference type="EMBL" id="CP002394">
    <property type="protein sequence ID" value="ADU32393.1"/>
    <property type="molecule type" value="Genomic_DNA"/>
</dbReference>
<accession>E6TY74</accession>
<dbReference type="PANTHER" id="PTHR34698">
    <property type="entry name" value="5-OXOPROLINASE SUBUNIT B"/>
    <property type="match status" value="1"/>
</dbReference>
<keyword evidence="3" id="KW-0067">ATP-binding</keyword>
<dbReference type="PANTHER" id="PTHR34698:SF2">
    <property type="entry name" value="5-OXOPROLINASE SUBUNIT B"/>
    <property type="match status" value="1"/>
</dbReference>
<evidence type="ECO:0000256" key="3">
    <source>
        <dbReference type="ARBA" id="ARBA00022840"/>
    </source>
</evidence>
<evidence type="ECO:0000313" key="6">
    <source>
        <dbReference type="Proteomes" id="UP000001401"/>
    </source>
</evidence>
<dbReference type="Gene3D" id="2.40.100.10">
    <property type="entry name" value="Cyclophilin-like"/>
    <property type="match status" value="1"/>
</dbReference>
<evidence type="ECO:0000313" key="5">
    <source>
        <dbReference type="EMBL" id="ADU32393.1"/>
    </source>
</evidence>
<dbReference type="STRING" id="649639.Bcell_4166"/>
<evidence type="ECO:0000259" key="4">
    <source>
        <dbReference type="SMART" id="SM00796"/>
    </source>
</evidence>